<dbReference type="STRING" id="1123014.SAMN02745746_01199"/>
<evidence type="ECO:0000313" key="3">
    <source>
        <dbReference type="Proteomes" id="UP000192920"/>
    </source>
</evidence>
<gene>
    <name evidence="2" type="ORF">SAMN02745746_01199</name>
</gene>
<organism evidence="2 3">
    <name type="scientific">Pseudogulbenkiania subflava DSM 22618</name>
    <dbReference type="NCBI Taxonomy" id="1123014"/>
    <lineage>
        <taxon>Bacteria</taxon>
        <taxon>Pseudomonadati</taxon>
        <taxon>Pseudomonadota</taxon>
        <taxon>Betaproteobacteria</taxon>
        <taxon>Neisseriales</taxon>
        <taxon>Chromobacteriaceae</taxon>
        <taxon>Pseudogulbenkiania</taxon>
    </lineage>
</organism>
<keyword evidence="3" id="KW-1185">Reference proteome</keyword>
<name>A0A1Y6BML5_9NEIS</name>
<dbReference type="Proteomes" id="UP000192920">
    <property type="component" value="Unassembled WGS sequence"/>
</dbReference>
<dbReference type="RefSeq" id="WP_159453022.1">
    <property type="nucleotide sequence ID" value="NZ_FXAG01000004.1"/>
</dbReference>
<dbReference type="Pfam" id="PF00656">
    <property type="entry name" value="Peptidase_C14"/>
    <property type="match status" value="1"/>
</dbReference>
<dbReference type="EMBL" id="FXAG01000004">
    <property type="protein sequence ID" value="SMF08542.1"/>
    <property type="molecule type" value="Genomic_DNA"/>
</dbReference>
<dbReference type="InterPro" id="IPR029030">
    <property type="entry name" value="Caspase-like_dom_sf"/>
</dbReference>
<sequence>MRLAELLRANTTMQRKALIIGCPDEKIPGVNDDMRNYRAFFESPAGGGWLSSEIKTLQSPSMLEVQREMKELTSADYSIVVFAGHGEYSHDTRSTQLHLGPDIRIDEYMLKEGAPRHTLIIDACRVHSDTPLLEQIKRSSLALASLPDVSLSRMAFDNHLRKCRPDVAVMYACKIGEAAGDSPGQGGTYSSTLLSESREWASNSINQKTGVLSVSEVHALAVPLVYRQRGGRQTPTGVFPRTVPHFPFAICA</sequence>
<dbReference type="SUPFAM" id="SSF52129">
    <property type="entry name" value="Caspase-like"/>
    <property type="match status" value="1"/>
</dbReference>
<evidence type="ECO:0000313" key="2">
    <source>
        <dbReference type="EMBL" id="SMF08542.1"/>
    </source>
</evidence>
<dbReference type="AlphaFoldDB" id="A0A1Y6BML5"/>
<dbReference type="GO" id="GO:0006508">
    <property type="term" value="P:proteolysis"/>
    <property type="evidence" value="ECO:0007669"/>
    <property type="project" value="InterPro"/>
</dbReference>
<protein>
    <submittedName>
        <fullName evidence="2">Caspase domain-containing protein</fullName>
    </submittedName>
</protein>
<accession>A0A1Y6BML5</accession>
<proteinExistence type="predicted"/>
<dbReference type="Gene3D" id="3.40.50.1460">
    <property type="match status" value="1"/>
</dbReference>
<feature type="domain" description="Peptidase C14 caspase" evidence="1">
    <location>
        <begin position="15"/>
        <end position="236"/>
    </location>
</feature>
<evidence type="ECO:0000259" key="1">
    <source>
        <dbReference type="Pfam" id="PF00656"/>
    </source>
</evidence>
<dbReference type="GO" id="GO:0004197">
    <property type="term" value="F:cysteine-type endopeptidase activity"/>
    <property type="evidence" value="ECO:0007669"/>
    <property type="project" value="InterPro"/>
</dbReference>
<dbReference type="InterPro" id="IPR011600">
    <property type="entry name" value="Pept_C14_caspase"/>
</dbReference>
<reference evidence="3" key="1">
    <citation type="submission" date="2017-04" db="EMBL/GenBank/DDBJ databases">
        <authorList>
            <person name="Varghese N."/>
            <person name="Submissions S."/>
        </authorList>
    </citation>
    <scope>NUCLEOTIDE SEQUENCE [LARGE SCALE GENOMIC DNA]</scope>
    <source>
        <strain evidence="3">DSM 22618</strain>
    </source>
</reference>